<accession>A0AAU9TYS0</accession>
<gene>
    <name evidence="2" type="ORF">EEDITHA_LOCUS7826</name>
</gene>
<dbReference type="Proteomes" id="UP001153954">
    <property type="component" value="Unassembled WGS sequence"/>
</dbReference>
<evidence type="ECO:0000256" key="1">
    <source>
        <dbReference type="SAM" id="MobiDB-lite"/>
    </source>
</evidence>
<dbReference type="AlphaFoldDB" id="A0AAU9TYS0"/>
<sequence length="146" mass="16818">MPASSIDLYHMQDAKNNFEAMRPAPICADTNMFMGQCQNIHISTNCYYGFHDPKSTEKLHDNADCEMLEVPHALENKATHAPQGNARKRSAEDSTDPQNKRFREEVQIKKRLDPETIEKKKLETSPEDLLEALYWNIHGGNYFHLL</sequence>
<name>A0AAU9TYS0_EUPED</name>
<protein>
    <submittedName>
        <fullName evidence="2">Uncharacterized protein</fullName>
    </submittedName>
</protein>
<organism evidence="2 3">
    <name type="scientific">Euphydryas editha</name>
    <name type="common">Edith's checkerspot</name>
    <dbReference type="NCBI Taxonomy" id="104508"/>
    <lineage>
        <taxon>Eukaryota</taxon>
        <taxon>Metazoa</taxon>
        <taxon>Ecdysozoa</taxon>
        <taxon>Arthropoda</taxon>
        <taxon>Hexapoda</taxon>
        <taxon>Insecta</taxon>
        <taxon>Pterygota</taxon>
        <taxon>Neoptera</taxon>
        <taxon>Endopterygota</taxon>
        <taxon>Lepidoptera</taxon>
        <taxon>Glossata</taxon>
        <taxon>Ditrysia</taxon>
        <taxon>Papilionoidea</taxon>
        <taxon>Nymphalidae</taxon>
        <taxon>Nymphalinae</taxon>
        <taxon>Euphydryas</taxon>
    </lineage>
</organism>
<keyword evidence="3" id="KW-1185">Reference proteome</keyword>
<evidence type="ECO:0000313" key="2">
    <source>
        <dbReference type="EMBL" id="CAH2092021.1"/>
    </source>
</evidence>
<reference evidence="2" key="1">
    <citation type="submission" date="2022-03" db="EMBL/GenBank/DDBJ databases">
        <authorList>
            <person name="Tunstrom K."/>
        </authorList>
    </citation>
    <scope>NUCLEOTIDE SEQUENCE</scope>
</reference>
<comment type="caution">
    <text evidence="2">The sequence shown here is derived from an EMBL/GenBank/DDBJ whole genome shotgun (WGS) entry which is preliminary data.</text>
</comment>
<evidence type="ECO:0000313" key="3">
    <source>
        <dbReference type="Proteomes" id="UP001153954"/>
    </source>
</evidence>
<feature type="region of interest" description="Disordered" evidence="1">
    <location>
        <begin position="71"/>
        <end position="107"/>
    </location>
</feature>
<feature type="compositionally biased region" description="Basic and acidic residues" evidence="1">
    <location>
        <begin position="98"/>
        <end position="107"/>
    </location>
</feature>
<proteinExistence type="predicted"/>
<dbReference type="EMBL" id="CAKOGL010000011">
    <property type="protein sequence ID" value="CAH2092021.1"/>
    <property type="molecule type" value="Genomic_DNA"/>
</dbReference>